<name>A0ABX1HD85_9BACT</name>
<evidence type="ECO:0000256" key="1">
    <source>
        <dbReference type="SAM" id="SignalP"/>
    </source>
</evidence>
<protein>
    <submittedName>
        <fullName evidence="2">Uncharacterized protein</fullName>
    </submittedName>
</protein>
<reference evidence="2 3" key="1">
    <citation type="submission" date="2020-03" db="EMBL/GenBank/DDBJ databases">
        <title>Genomic Encyclopedia of Type Strains, Phase IV (KMG-V): Genome sequencing to study the core and pangenomes of soil and plant-associated prokaryotes.</title>
        <authorList>
            <person name="Whitman W."/>
        </authorList>
    </citation>
    <scope>NUCLEOTIDE SEQUENCE [LARGE SCALE GENOMIC DNA]</scope>
    <source>
        <strain evidence="2 3">1B</strain>
    </source>
</reference>
<feature type="signal peptide" evidence="1">
    <location>
        <begin position="1"/>
        <end position="18"/>
    </location>
</feature>
<evidence type="ECO:0000313" key="2">
    <source>
        <dbReference type="EMBL" id="NKI88216.1"/>
    </source>
</evidence>
<dbReference type="EMBL" id="JAAVTK010000002">
    <property type="protein sequence ID" value="NKI88216.1"/>
    <property type="molecule type" value="Genomic_DNA"/>
</dbReference>
<proteinExistence type="predicted"/>
<dbReference type="RefSeq" id="WP_168671866.1">
    <property type="nucleotide sequence ID" value="NZ_JAAVTK010000002.1"/>
</dbReference>
<sequence length="159" mass="17667">MKIILFLALWCLTTVDVAGQVIQVESVITRTVPATKQTRLDREMLRFLLFTHEADKATDGQALFQVPLLGSAKSPGIGIYKFGLNSAHAGYNVVFRYRYQLVFSSARSVSPLLAQLRHFLGQYPAAFTPQAQRSAEGQLRDMVQHNQTTGESDLPARKG</sequence>
<keyword evidence="1" id="KW-0732">Signal</keyword>
<gene>
    <name evidence="2" type="ORF">HBN54_000803</name>
</gene>
<feature type="chain" id="PRO_5046482561" evidence="1">
    <location>
        <begin position="19"/>
        <end position="159"/>
    </location>
</feature>
<dbReference type="Proteomes" id="UP000717634">
    <property type="component" value="Unassembled WGS sequence"/>
</dbReference>
<accession>A0ABX1HD85</accession>
<keyword evidence="3" id="KW-1185">Reference proteome</keyword>
<evidence type="ECO:0000313" key="3">
    <source>
        <dbReference type="Proteomes" id="UP000717634"/>
    </source>
</evidence>
<comment type="caution">
    <text evidence="2">The sequence shown here is derived from an EMBL/GenBank/DDBJ whole genome shotgun (WGS) entry which is preliminary data.</text>
</comment>
<organism evidence="2 3">
    <name type="scientific">Hymenobacter artigasi</name>
    <dbReference type="NCBI Taxonomy" id="2719616"/>
    <lineage>
        <taxon>Bacteria</taxon>
        <taxon>Pseudomonadati</taxon>
        <taxon>Bacteroidota</taxon>
        <taxon>Cytophagia</taxon>
        <taxon>Cytophagales</taxon>
        <taxon>Hymenobacteraceae</taxon>
        <taxon>Hymenobacter</taxon>
    </lineage>
</organism>